<dbReference type="Pfam" id="PF00023">
    <property type="entry name" value="Ank"/>
    <property type="match status" value="1"/>
</dbReference>
<evidence type="ECO:0000256" key="3">
    <source>
        <dbReference type="PROSITE-ProRule" id="PRU00023"/>
    </source>
</evidence>
<dbReference type="SUPFAM" id="SSF48403">
    <property type="entry name" value="Ankyrin repeat"/>
    <property type="match status" value="1"/>
</dbReference>
<organism evidence="4 5">
    <name type="scientific">Aspergillus leporis</name>
    <dbReference type="NCBI Taxonomy" id="41062"/>
    <lineage>
        <taxon>Eukaryota</taxon>
        <taxon>Fungi</taxon>
        <taxon>Dikarya</taxon>
        <taxon>Ascomycota</taxon>
        <taxon>Pezizomycotina</taxon>
        <taxon>Eurotiomycetes</taxon>
        <taxon>Eurotiomycetidae</taxon>
        <taxon>Eurotiales</taxon>
        <taxon>Aspergillaceae</taxon>
        <taxon>Aspergillus</taxon>
        <taxon>Aspergillus subgen. Circumdati</taxon>
    </lineage>
</organism>
<sequence length="156" mass="17053">MSLPMEGKDRKNRTPLWLAADTGYEIMVKLLLERNVDPSSPNIIGATLLFMAAASGNLSVVETLLAQPRVNPASEGMVQCTPLLVVVHEEHEAVVKLLMEPIRTDDNNEIAPRALRLAAFIGYTEVVDVLLDYTHDTNAEDFDDALTTKDGGCLFG</sequence>
<dbReference type="PANTHER" id="PTHR24198">
    <property type="entry name" value="ANKYRIN REPEAT AND PROTEIN KINASE DOMAIN-CONTAINING PROTEIN"/>
    <property type="match status" value="1"/>
</dbReference>
<protein>
    <submittedName>
        <fullName evidence="4">Ankyrin repeat-containing domain protein</fullName>
    </submittedName>
</protein>
<dbReference type="Gene3D" id="1.25.40.20">
    <property type="entry name" value="Ankyrin repeat-containing domain"/>
    <property type="match status" value="1"/>
</dbReference>
<keyword evidence="1" id="KW-0677">Repeat</keyword>
<dbReference type="PROSITE" id="PS50088">
    <property type="entry name" value="ANK_REPEAT"/>
    <property type="match status" value="1"/>
</dbReference>
<evidence type="ECO:0000313" key="4">
    <source>
        <dbReference type="EMBL" id="KAB8076798.1"/>
    </source>
</evidence>
<proteinExistence type="predicted"/>
<dbReference type="EMBL" id="ML732176">
    <property type="protein sequence ID" value="KAB8076798.1"/>
    <property type="molecule type" value="Genomic_DNA"/>
</dbReference>
<dbReference type="InterPro" id="IPR002110">
    <property type="entry name" value="Ankyrin_rpt"/>
</dbReference>
<dbReference type="Proteomes" id="UP000326565">
    <property type="component" value="Unassembled WGS sequence"/>
</dbReference>
<dbReference type="Pfam" id="PF12796">
    <property type="entry name" value="Ank_2"/>
    <property type="match status" value="1"/>
</dbReference>
<evidence type="ECO:0000256" key="1">
    <source>
        <dbReference type="ARBA" id="ARBA00022737"/>
    </source>
</evidence>
<keyword evidence="5" id="KW-1185">Reference proteome</keyword>
<accession>A0A5N5X7R1</accession>
<evidence type="ECO:0000256" key="2">
    <source>
        <dbReference type="ARBA" id="ARBA00023043"/>
    </source>
</evidence>
<feature type="repeat" description="ANK" evidence="3">
    <location>
        <begin position="11"/>
        <end position="43"/>
    </location>
</feature>
<dbReference type="PANTHER" id="PTHR24198:SF165">
    <property type="entry name" value="ANKYRIN REPEAT-CONTAINING PROTEIN-RELATED"/>
    <property type="match status" value="1"/>
</dbReference>
<evidence type="ECO:0000313" key="5">
    <source>
        <dbReference type="Proteomes" id="UP000326565"/>
    </source>
</evidence>
<reference evidence="4 5" key="1">
    <citation type="submission" date="2019-04" db="EMBL/GenBank/DDBJ databases">
        <title>Friends and foes A comparative genomics study of 23 Aspergillus species from section Flavi.</title>
        <authorList>
            <consortium name="DOE Joint Genome Institute"/>
            <person name="Kjaerbolling I."/>
            <person name="Vesth T."/>
            <person name="Frisvad J.C."/>
            <person name="Nybo J.L."/>
            <person name="Theobald S."/>
            <person name="Kildgaard S."/>
            <person name="Isbrandt T."/>
            <person name="Kuo A."/>
            <person name="Sato A."/>
            <person name="Lyhne E.K."/>
            <person name="Kogle M.E."/>
            <person name="Wiebenga A."/>
            <person name="Kun R.S."/>
            <person name="Lubbers R.J."/>
            <person name="Makela M.R."/>
            <person name="Barry K."/>
            <person name="Chovatia M."/>
            <person name="Clum A."/>
            <person name="Daum C."/>
            <person name="Haridas S."/>
            <person name="He G."/>
            <person name="LaButti K."/>
            <person name="Lipzen A."/>
            <person name="Mondo S."/>
            <person name="Riley R."/>
            <person name="Salamov A."/>
            <person name="Simmons B.A."/>
            <person name="Magnuson J.K."/>
            <person name="Henrissat B."/>
            <person name="Mortensen U.H."/>
            <person name="Larsen T.O."/>
            <person name="Devries R.P."/>
            <person name="Grigoriev I.V."/>
            <person name="Machida M."/>
            <person name="Baker S.E."/>
            <person name="Andersen M.R."/>
        </authorList>
    </citation>
    <scope>NUCLEOTIDE SEQUENCE [LARGE SCALE GENOMIC DNA]</scope>
    <source>
        <strain evidence="4 5">CBS 151.66</strain>
    </source>
</reference>
<gene>
    <name evidence="4" type="ORF">BDV29DRAFT_77935</name>
</gene>
<name>A0A5N5X7R1_9EURO</name>
<dbReference type="OrthoDB" id="366390at2759"/>
<dbReference type="InterPro" id="IPR036770">
    <property type="entry name" value="Ankyrin_rpt-contain_sf"/>
</dbReference>
<dbReference type="AlphaFoldDB" id="A0A5N5X7R1"/>
<dbReference type="SMART" id="SM00248">
    <property type="entry name" value="ANK"/>
    <property type="match status" value="4"/>
</dbReference>
<keyword evidence="2 3" id="KW-0040">ANK repeat</keyword>